<dbReference type="PANTHER" id="PTHR41294:SF1">
    <property type="entry name" value="CADMIUM-INDUCED PROTEIN CADI"/>
    <property type="match status" value="1"/>
</dbReference>
<sequence>MRFHTSLPVINIKDTVAFYRVLFDEPPVKTKSDYAKFLPADADLNISFHHSPDRAKEMRSLHLGFELTDQSGLDNTYQRLKEAGLVSGTRDTTVCCYANQDKFQVTDPNGYEWELYYLLDDTEESISSDTKCCTSPTDTTTSSCC</sequence>
<dbReference type="InterPro" id="IPR049789">
    <property type="entry name" value="ArsI/CadI-like"/>
</dbReference>
<evidence type="ECO:0000313" key="2">
    <source>
        <dbReference type="EMBL" id="PCI77858.1"/>
    </source>
</evidence>
<dbReference type="PANTHER" id="PTHR41294">
    <property type="entry name" value="CADMIUM-INDUCED PROTEIN CADI"/>
    <property type="match status" value="1"/>
</dbReference>
<gene>
    <name evidence="2" type="ORF">COB20_07065</name>
</gene>
<dbReference type="EMBL" id="NVUL01000041">
    <property type="protein sequence ID" value="PCI77858.1"/>
    <property type="molecule type" value="Genomic_DNA"/>
</dbReference>
<dbReference type="AlphaFoldDB" id="A0A2A4X5E8"/>
<dbReference type="InterPro" id="IPR052393">
    <property type="entry name" value="Cadmium-induced_rsp"/>
</dbReference>
<feature type="domain" description="VOC" evidence="1">
    <location>
        <begin position="1"/>
        <end position="118"/>
    </location>
</feature>
<dbReference type="InterPro" id="IPR004360">
    <property type="entry name" value="Glyas_Fos-R_dOase_dom"/>
</dbReference>
<proteinExistence type="predicted"/>
<dbReference type="Gene3D" id="3.10.180.10">
    <property type="entry name" value="2,3-Dihydroxybiphenyl 1,2-Dioxygenase, domain 1"/>
    <property type="match status" value="1"/>
</dbReference>
<comment type="caution">
    <text evidence="2">The sequence shown here is derived from an EMBL/GenBank/DDBJ whole genome shotgun (WGS) entry which is preliminary data.</text>
</comment>
<dbReference type="Proteomes" id="UP000218767">
    <property type="component" value="Unassembled WGS sequence"/>
</dbReference>
<evidence type="ECO:0000259" key="1">
    <source>
        <dbReference type="PROSITE" id="PS51819"/>
    </source>
</evidence>
<reference evidence="3" key="1">
    <citation type="submission" date="2017-08" db="EMBL/GenBank/DDBJ databases">
        <title>A dynamic microbial community with high functional redundancy inhabits the cold, oxic subseafloor aquifer.</title>
        <authorList>
            <person name="Tully B.J."/>
            <person name="Wheat C.G."/>
            <person name="Glazer B.T."/>
            <person name="Huber J.A."/>
        </authorList>
    </citation>
    <scope>NUCLEOTIDE SEQUENCE [LARGE SCALE GENOMIC DNA]</scope>
</reference>
<evidence type="ECO:0000313" key="3">
    <source>
        <dbReference type="Proteomes" id="UP000218767"/>
    </source>
</evidence>
<dbReference type="PROSITE" id="PS51819">
    <property type="entry name" value="VOC"/>
    <property type="match status" value="1"/>
</dbReference>
<dbReference type="Pfam" id="PF00903">
    <property type="entry name" value="Glyoxalase"/>
    <property type="match status" value="1"/>
</dbReference>
<accession>A0A2A4X5E8</accession>
<dbReference type="GO" id="GO:0046686">
    <property type="term" value="P:response to cadmium ion"/>
    <property type="evidence" value="ECO:0007669"/>
    <property type="project" value="TreeGrafter"/>
</dbReference>
<dbReference type="SUPFAM" id="SSF54593">
    <property type="entry name" value="Glyoxalase/Bleomycin resistance protein/Dihydroxybiphenyl dioxygenase"/>
    <property type="match status" value="1"/>
</dbReference>
<dbReference type="NCBIfam" id="NF041414">
    <property type="entry name" value="ArsI_CadI_VOC"/>
    <property type="match status" value="1"/>
</dbReference>
<protein>
    <recommendedName>
        <fullName evidence="1">VOC domain-containing protein</fullName>
    </recommendedName>
</protein>
<organism evidence="2 3">
    <name type="scientific">SAR86 cluster bacterium</name>
    <dbReference type="NCBI Taxonomy" id="2030880"/>
    <lineage>
        <taxon>Bacteria</taxon>
        <taxon>Pseudomonadati</taxon>
        <taxon>Pseudomonadota</taxon>
        <taxon>Gammaproteobacteria</taxon>
        <taxon>SAR86 cluster</taxon>
    </lineage>
</organism>
<name>A0A2A4X5E8_9GAMM</name>
<dbReference type="InterPro" id="IPR037523">
    <property type="entry name" value="VOC_core"/>
</dbReference>
<dbReference type="InterPro" id="IPR029068">
    <property type="entry name" value="Glyas_Bleomycin-R_OHBP_Dase"/>
</dbReference>